<evidence type="ECO:0000313" key="3">
    <source>
        <dbReference type="Proteomes" id="UP000238479"/>
    </source>
</evidence>
<organism evidence="2 3">
    <name type="scientific">Rosa chinensis</name>
    <name type="common">China rose</name>
    <dbReference type="NCBI Taxonomy" id="74649"/>
    <lineage>
        <taxon>Eukaryota</taxon>
        <taxon>Viridiplantae</taxon>
        <taxon>Streptophyta</taxon>
        <taxon>Embryophyta</taxon>
        <taxon>Tracheophyta</taxon>
        <taxon>Spermatophyta</taxon>
        <taxon>Magnoliopsida</taxon>
        <taxon>eudicotyledons</taxon>
        <taxon>Gunneridae</taxon>
        <taxon>Pentapetalae</taxon>
        <taxon>rosids</taxon>
        <taxon>fabids</taxon>
        <taxon>Rosales</taxon>
        <taxon>Rosaceae</taxon>
        <taxon>Rosoideae</taxon>
        <taxon>Rosoideae incertae sedis</taxon>
        <taxon>Rosa</taxon>
    </lineage>
</organism>
<comment type="caution">
    <text evidence="2">The sequence shown here is derived from an EMBL/GenBank/DDBJ whole genome shotgun (WGS) entry which is preliminary data.</text>
</comment>
<proteinExistence type="predicted"/>
<evidence type="ECO:0000313" key="2">
    <source>
        <dbReference type="EMBL" id="PRQ22295.1"/>
    </source>
</evidence>
<reference evidence="2 3" key="1">
    <citation type="journal article" date="2018" name="Nat. Genet.">
        <title>The Rosa genome provides new insights in the design of modern roses.</title>
        <authorList>
            <person name="Bendahmane M."/>
        </authorList>
    </citation>
    <scope>NUCLEOTIDE SEQUENCE [LARGE SCALE GENOMIC DNA]</scope>
    <source>
        <strain evidence="3">cv. Old Blush</strain>
    </source>
</reference>
<dbReference type="Proteomes" id="UP000238479">
    <property type="component" value="Chromosome 6"/>
</dbReference>
<dbReference type="InterPro" id="IPR055411">
    <property type="entry name" value="LRR_FXL15/At3g58940/PEG3-like"/>
</dbReference>
<sequence>MPSCLFSCQDMVCLELYSCLLSPPSTFRGFRNLKYITIFYVTLSEAVVENLISCSPLLKR</sequence>
<dbReference type="Gramene" id="PRQ22295">
    <property type="protein sequence ID" value="PRQ22295"/>
    <property type="gene ID" value="RchiOBHm_Chr6g0248731"/>
</dbReference>
<dbReference type="EMBL" id="PDCK01000044">
    <property type="protein sequence ID" value="PRQ22295.1"/>
    <property type="molecule type" value="Genomic_DNA"/>
</dbReference>
<feature type="domain" description="F-box/LRR-repeat protein 15/At3g58940/PEG3-like LRR" evidence="1">
    <location>
        <begin position="1"/>
        <end position="59"/>
    </location>
</feature>
<gene>
    <name evidence="2" type="ORF">RchiOBHm_Chr6g0248731</name>
</gene>
<name>A0A2P6PK44_ROSCH</name>
<keyword evidence="3" id="KW-1185">Reference proteome</keyword>
<dbReference type="AlphaFoldDB" id="A0A2P6PK44"/>
<protein>
    <recommendedName>
        <fullName evidence="1">F-box/LRR-repeat protein 15/At3g58940/PEG3-like LRR domain-containing protein</fullName>
    </recommendedName>
</protein>
<dbReference type="SUPFAM" id="SSF52047">
    <property type="entry name" value="RNI-like"/>
    <property type="match status" value="1"/>
</dbReference>
<dbReference type="Pfam" id="PF24758">
    <property type="entry name" value="LRR_At5g56370"/>
    <property type="match status" value="1"/>
</dbReference>
<accession>A0A2P6PK44</accession>
<evidence type="ECO:0000259" key="1">
    <source>
        <dbReference type="Pfam" id="PF24758"/>
    </source>
</evidence>